<evidence type="ECO:0000259" key="6">
    <source>
        <dbReference type="PROSITE" id="PS51175"/>
    </source>
</evidence>
<dbReference type="PANTHER" id="PTHR11452:SF42">
    <property type="entry name" value="ALPHA-GALACTOSIDASE"/>
    <property type="match status" value="1"/>
</dbReference>
<dbReference type="CDD" id="cd04081">
    <property type="entry name" value="CBM35_galactosidase-like"/>
    <property type="match status" value="1"/>
</dbReference>
<dbReference type="InterPro" id="IPR005084">
    <property type="entry name" value="CBM6"/>
</dbReference>
<reference evidence="7" key="1">
    <citation type="submission" date="2021-12" db="EMBL/GenBank/DDBJ databases">
        <title>Discovery of the Pendulisporaceae a myxobacterial family with distinct sporulation behavior and unique specialized metabolism.</title>
        <authorList>
            <person name="Garcia R."/>
            <person name="Popoff A."/>
            <person name="Bader C.D."/>
            <person name="Loehr J."/>
            <person name="Walesch S."/>
            <person name="Walt C."/>
            <person name="Boldt J."/>
            <person name="Bunk B."/>
            <person name="Haeckl F.J.F.P.J."/>
            <person name="Gunesch A.P."/>
            <person name="Birkelbach J."/>
            <person name="Nuebel U."/>
            <person name="Pietschmann T."/>
            <person name="Bach T."/>
            <person name="Mueller R."/>
        </authorList>
    </citation>
    <scope>NUCLEOTIDE SEQUENCE</scope>
    <source>
        <strain evidence="7">MSr11367</strain>
    </source>
</reference>
<dbReference type="InterPro" id="IPR000772">
    <property type="entry name" value="Ricin_B_lectin"/>
</dbReference>
<organism evidence="7 8">
    <name type="scientific">Pendulispora rubella</name>
    <dbReference type="NCBI Taxonomy" id="2741070"/>
    <lineage>
        <taxon>Bacteria</taxon>
        <taxon>Pseudomonadati</taxon>
        <taxon>Myxococcota</taxon>
        <taxon>Myxococcia</taxon>
        <taxon>Myxococcales</taxon>
        <taxon>Sorangiineae</taxon>
        <taxon>Pendulisporaceae</taxon>
        <taxon>Pendulispora</taxon>
    </lineage>
</organism>
<evidence type="ECO:0000256" key="5">
    <source>
        <dbReference type="RuleBase" id="RU361168"/>
    </source>
</evidence>
<keyword evidence="8" id="KW-1185">Reference proteome</keyword>
<dbReference type="EMBL" id="CP089983">
    <property type="protein sequence ID" value="WXB00670.1"/>
    <property type="molecule type" value="Genomic_DNA"/>
</dbReference>
<evidence type="ECO:0000313" key="8">
    <source>
        <dbReference type="Proteomes" id="UP001374803"/>
    </source>
</evidence>
<keyword evidence="3 5" id="KW-0378">Hydrolase</keyword>
<dbReference type="SUPFAM" id="SSF49785">
    <property type="entry name" value="Galactose-binding domain-like"/>
    <property type="match status" value="1"/>
</dbReference>
<proteinExistence type="inferred from homology"/>
<keyword evidence="4 5" id="KW-0326">Glycosidase</keyword>
<dbReference type="PROSITE" id="PS00512">
    <property type="entry name" value="ALPHA_GALACTOSIDASE"/>
    <property type="match status" value="1"/>
</dbReference>
<sequence>MLSFGLLAACAAQAPTDESRQDSNAVSISSGVSATSGTGPVMGWSTAGFLGRNPSEAGIKAQARVLANRLKSHGYDTVLLDDFWYENPSTTVDAFGRWTADPSRFPNGLAALADHLHGLGLKVGFYVTPGIPVAAVEQNTPIEGTSLHAKDIADPGRYETNYNFGTRVMHGIDYGKPGAQEYVQSRANQLAAWGADFVKLDGVGNGNVADVQAWSQALRQSGRAIHFNVANSLDANNGNTWKQYANSWRIDADVACYCATQVTWNTVVSRFADVPKWVPFAGANGWNDLDALNVANGTLDGLTNDERRTAMTLWAVSAAPLYAGDDLTRIDGYGLSLLTNDEVIAIDQAGHPAHPVSQATNQQVWVANNGDGTYTVALFNLASAAVNVTANWNDLGFSGSASVRDVWDHRELGSFAGSYGATLDGHASRLLKVTPGTGATPGRRYEAESSANTLGGSAVLSGCVGCSGGQKIGYLGYGGTLQFNGVEAPAAGTYVLGVDYTVGDSGRSIQVSVNGGAPLELPFTGTDDGAWGNVQSFDVPVALQAGSNAVTFANPSGWAPDIDRITVAGTGSVAVVNRSSGKYLDVSGASTADRATLEQSAGRGRASQQWTLADAGEGHFKVANRNSGKWVAIPGPTTTQGTQLIQSGDDGGENAQWALAPARGGYYRVVSRYDGQNVDIRQGSSAVVQWADHGGSSQQWSFVAF</sequence>
<dbReference type="RefSeq" id="WP_394830272.1">
    <property type="nucleotide sequence ID" value="NZ_CP089929.1"/>
</dbReference>
<dbReference type="Gene3D" id="3.20.20.70">
    <property type="entry name" value="Aldolase class I"/>
    <property type="match status" value="1"/>
</dbReference>
<keyword evidence="2" id="KW-0732">Signal</keyword>
<dbReference type="Proteomes" id="UP001374803">
    <property type="component" value="Chromosome"/>
</dbReference>
<gene>
    <name evidence="7" type="ORF">LVJ94_27565</name>
</gene>
<evidence type="ECO:0000256" key="3">
    <source>
        <dbReference type="ARBA" id="ARBA00022801"/>
    </source>
</evidence>
<dbReference type="CDD" id="cd14792">
    <property type="entry name" value="GH27"/>
    <property type="match status" value="1"/>
</dbReference>
<comment type="similarity">
    <text evidence="1 5">Belongs to the glycosyl hydrolase 27 family.</text>
</comment>
<dbReference type="PANTHER" id="PTHR11452">
    <property type="entry name" value="ALPHA-GALACTOSIDASE/ALPHA-N-ACETYLGALACTOSAMINIDASE"/>
    <property type="match status" value="1"/>
</dbReference>
<feature type="domain" description="CBM6" evidence="6">
    <location>
        <begin position="443"/>
        <end position="568"/>
    </location>
</feature>
<protein>
    <recommendedName>
        <fullName evidence="5">Alpha-galactosidase</fullName>
        <ecNumber evidence="5">3.2.1.22</ecNumber>
    </recommendedName>
    <alternativeName>
        <fullName evidence="5">Melibiase</fullName>
    </alternativeName>
</protein>
<evidence type="ECO:0000256" key="1">
    <source>
        <dbReference type="ARBA" id="ARBA00009743"/>
    </source>
</evidence>
<accession>A0ABZ2KRI2</accession>
<dbReference type="PROSITE" id="PS51175">
    <property type="entry name" value="CBM6"/>
    <property type="match status" value="1"/>
</dbReference>
<dbReference type="InterPro" id="IPR000111">
    <property type="entry name" value="Glyco_hydro_27/36_CS"/>
</dbReference>
<evidence type="ECO:0000313" key="7">
    <source>
        <dbReference type="EMBL" id="WXB00670.1"/>
    </source>
</evidence>
<name>A0ABZ2KRI2_9BACT</name>
<dbReference type="PRINTS" id="PR00740">
    <property type="entry name" value="GLHYDRLASE27"/>
</dbReference>
<comment type="catalytic activity">
    <reaction evidence="5">
        <text>Hydrolysis of terminal, non-reducing alpha-D-galactose residues in alpha-D-galactosides, including galactose oligosaccharides, galactomannans and galactolipids.</text>
        <dbReference type="EC" id="3.2.1.22"/>
    </reaction>
</comment>
<dbReference type="SUPFAM" id="SSF51011">
    <property type="entry name" value="Glycosyl hydrolase domain"/>
    <property type="match status" value="1"/>
</dbReference>
<dbReference type="SUPFAM" id="SSF50370">
    <property type="entry name" value="Ricin B-like lectins"/>
    <property type="match status" value="1"/>
</dbReference>
<dbReference type="Pfam" id="PF16499">
    <property type="entry name" value="Melibiase_2"/>
    <property type="match status" value="2"/>
</dbReference>
<dbReference type="InterPro" id="IPR013780">
    <property type="entry name" value="Glyco_hydro_b"/>
</dbReference>
<dbReference type="Pfam" id="PF17801">
    <property type="entry name" value="Melibiase_C"/>
    <property type="match status" value="1"/>
</dbReference>
<dbReference type="InterPro" id="IPR008979">
    <property type="entry name" value="Galactose-bd-like_sf"/>
</dbReference>
<dbReference type="Gene3D" id="2.60.40.1180">
    <property type="entry name" value="Golgi alpha-mannosidase II"/>
    <property type="match status" value="1"/>
</dbReference>
<dbReference type="SUPFAM" id="SSF51445">
    <property type="entry name" value="(Trans)glycosidases"/>
    <property type="match status" value="1"/>
</dbReference>
<dbReference type="InterPro" id="IPR002241">
    <property type="entry name" value="Glyco_hydro_27"/>
</dbReference>
<dbReference type="PROSITE" id="PS50231">
    <property type="entry name" value="RICIN_B_LECTIN"/>
    <property type="match status" value="1"/>
</dbReference>
<dbReference type="SMART" id="SM00458">
    <property type="entry name" value="RICIN"/>
    <property type="match status" value="1"/>
</dbReference>
<evidence type="ECO:0000256" key="2">
    <source>
        <dbReference type="ARBA" id="ARBA00022729"/>
    </source>
</evidence>
<evidence type="ECO:0000256" key="4">
    <source>
        <dbReference type="ARBA" id="ARBA00023295"/>
    </source>
</evidence>
<dbReference type="EC" id="3.2.1.22" evidence="5"/>
<dbReference type="InterPro" id="IPR013785">
    <property type="entry name" value="Aldolase_TIM"/>
</dbReference>
<dbReference type="InterPro" id="IPR041233">
    <property type="entry name" value="Melibiase_C"/>
</dbReference>
<keyword evidence="5" id="KW-1015">Disulfide bond</keyword>
<dbReference type="Gene3D" id="2.80.10.50">
    <property type="match status" value="1"/>
</dbReference>
<dbReference type="Gene3D" id="2.60.120.260">
    <property type="entry name" value="Galactose-binding domain-like"/>
    <property type="match status" value="1"/>
</dbReference>
<dbReference type="InterPro" id="IPR017853">
    <property type="entry name" value="GH"/>
</dbReference>
<dbReference type="InterPro" id="IPR035992">
    <property type="entry name" value="Ricin_B-like_lectins"/>
</dbReference>
<dbReference type="Pfam" id="PF14200">
    <property type="entry name" value="RicinB_lectin_2"/>
    <property type="match status" value="1"/>
</dbReference>